<keyword evidence="2" id="KW-1185">Reference proteome</keyword>
<dbReference type="Pfam" id="PF15595">
    <property type="entry name" value="Imm51"/>
    <property type="match status" value="1"/>
</dbReference>
<proteinExistence type="predicted"/>
<dbReference type="EMBL" id="FOHS01000002">
    <property type="protein sequence ID" value="SET44166.1"/>
    <property type="molecule type" value="Genomic_DNA"/>
</dbReference>
<evidence type="ECO:0000313" key="2">
    <source>
        <dbReference type="Proteomes" id="UP000198697"/>
    </source>
</evidence>
<reference evidence="2" key="1">
    <citation type="submission" date="2016-10" db="EMBL/GenBank/DDBJ databases">
        <authorList>
            <person name="Varghese N."/>
            <person name="Submissions S."/>
        </authorList>
    </citation>
    <scope>NUCLEOTIDE SEQUENCE [LARGE SCALE GENOMIC DNA]</scope>
    <source>
        <strain evidence="2">DSM 15310</strain>
    </source>
</reference>
<organism evidence="1 2">
    <name type="scientific">Hymenobacter actinosclerus</name>
    <dbReference type="NCBI Taxonomy" id="82805"/>
    <lineage>
        <taxon>Bacteria</taxon>
        <taxon>Pseudomonadati</taxon>
        <taxon>Bacteroidota</taxon>
        <taxon>Cytophagia</taxon>
        <taxon>Cytophagales</taxon>
        <taxon>Hymenobacteraceae</taxon>
        <taxon>Hymenobacter</taxon>
    </lineage>
</organism>
<dbReference type="STRING" id="82805.SAMN04487998_1830"/>
<dbReference type="InterPro" id="IPR028956">
    <property type="entry name" value="Imm51"/>
</dbReference>
<dbReference type="Proteomes" id="UP000198697">
    <property type="component" value="Unassembled WGS sequence"/>
</dbReference>
<evidence type="ECO:0008006" key="3">
    <source>
        <dbReference type="Google" id="ProtNLM"/>
    </source>
</evidence>
<dbReference type="AlphaFoldDB" id="A0A1I0EG14"/>
<dbReference type="RefSeq" id="WP_092770614.1">
    <property type="nucleotide sequence ID" value="NZ_FOHS01000002.1"/>
</dbReference>
<dbReference type="OrthoDB" id="8657476at2"/>
<sequence length="125" mass="13650">MPTTTPPATHPFLLSDVPPAQATPERQQRLLVDLSDMDDYYVVFERYGFGGGGASWAEHIETMLEEHDPELLAHVELAGAGEIFRAYTDGPAATARLLALVQPVFADLGALSKYLAQADPTDFFE</sequence>
<name>A0A1I0EG14_9BACT</name>
<evidence type="ECO:0000313" key="1">
    <source>
        <dbReference type="EMBL" id="SET44166.1"/>
    </source>
</evidence>
<accession>A0A1I0EG14</accession>
<gene>
    <name evidence="1" type="ORF">SAMN04487998_1830</name>
</gene>
<protein>
    <recommendedName>
        <fullName evidence="3">Immunity protein 51</fullName>
    </recommendedName>
</protein>